<feature type="domain" description="Hemerythrin-like" evidence="1">
    <location>
        <begin position="5"/>
        <end position="123"/>
    </location>
</feature>
<reference evidence="2 3" key="1">
    <citation type="submission" date="2016-06" db="EMBL/GenBank/DDBJ databases">
        <authorList>
            <person name="Kjaerup R.B."/>
            <person name="Dalgaard T.S."/>
            <person name="Juul-Madsen H.R."/>
        </authorList>
    </citation>
    <scope>NUCLEOTIDE SEQUENCE [LARGE SCALE GENOMIC DNA]</scope>
    <source>
        <strain evidence="2 3">DSM 43904</strain>
    </source>
</reference>
<organism evidence="2 3">
    <name type="scientific">Micromonospora echinaurantiaca</name>
    <dbReference type="NCBI Taxonomy" id="47857"/>
    <lineage>
        <taxon>Bacteria</taxon>
        <taxon>Bacillati</taxon>
        <taxon>Actinomycetota</taxon>
        <taxon>Actinomycetes</taxon>
        <taxon>Micromonosporales</taxon>
        <taxon>Micromonosporaceae</taxon>
        <taxon>Micromonospora</taxon>
    </lineage>
</organism>
<dbReference type="InterPro" id="IPR012312">
    <property type="entry name" value="Hemerythrin-like"/>
</dbReference>
<gene>
    <name evidence="2" type="ORF">GA0070609_1457</name>
</gene>
<dbReference type="Proteomes" id="UP000198217">
    <property type="component" value="Chromosome I"/>
</dbReference>
<name>A0A1C5HEI4_9ACTN</name>
<sequence>MPTDAIDLLVEDHRKIRGLFQEFQDATSDTRKRGQVVSQIIEALTVHTYVENECMYPEARRLLPDLNETVLESYEEHHVADVLSFELAMMSPDDEHFEAKTMVLIEVVSHHIEEEEQKWFPKLRAGVSPEQLQDLGVRLAEMMKKAPRKPTAPRALKKAIDAVRA</sequence>
<dbReference type="EMBL" id="LT607750">
    <property type="protein sequence ID" value="SCG44267.1"/>
    <property type="molecule type" value="Genomic_DNA"/>
</dbReference>
<evidence type="ECO:0000259" key="1">
    <source>
        <dbReference type="Pfam" id="PF01814"/>
    </source>
</evidence>
<dbReference type="Gene3D" id="1.20.120.520">
    <property type="entry name" value="nmb1532 protein domain like"/>
    <property type="match status" value="1"/>
</dbReference>
<evidence type="ECO:0000313" key="3">
    <source>
        <dbReference type="Proteomes" id="UP000198217"/>
    </source>
</evidence>
<protein>
    <submittedName>
        <fullName evidence="2">Hemerythrin HHE cation binding domain-containing protein</fullName>
    </submittedName>
</protein>
<dbReference type="AlphaFoldDB" id="A0A1C5HEI4"/>
<dbReference type="Pfam" id="PF01814">
    <property type="entry name" value="Hemerythrin"/>
    <property type="match status" value="1"/>
</dbReference>
<dbReference type="RefSeq" id="WP_088993087.1">
    <property type="nucleotide sequence ID" value="NZ_LT607750.1"/>
</dbReference>
<dbReference type="PANTHER" id="PTHR35585:SF1">
    <property type="entry name" value="HHE DOMAIN PROTEIN (AFU_ORTHOLOGUE AFUA_4G00730)"/>
    <property type="match status" value="1"/>
</dbReference>
<evidence type="ECO:0000313" key="2">
    <source>
        <dbReference type="EMBL" id="SCG44267.1"/>
    </source>
</evidence>
<dbReference type="PANTHER" id="PTHR35585">
    <property type="entry name" value="HHE DOMAIN PROTEIN (AFU_ORTHOLOGUE AFUA_4G00730)"/>
    <property type="match status" value="1"/>
</dbReference>
<accession>A0A1C5HEI4</accession>
<proteinExistence type="predicted"/>
<keyword evidence="3" id="KW-1185">Reference proteome</keyword>